<gene>
    <name evidence="3" type="ORF">g.17598</name>
    <name evidence="2" type="ORF">g.17600</name>
</gene>
<feature type="region of interest" description="Disordered" evidence="1">
    <location>
        <begin position="1"/>
        <end position="32"/>
    </location>
</feature>
<evidence type="ECO:0000313" key="2">
    <source>
        <dbReference type="EMBL" id="JAS05658.1"/>
    </source>
</evidence>
<dbReference type="Gene3D" id="3.90.228.10">
    <property type="match status" value="1"/>
</dbReference>
<sequence length="143" mass="16362">MGGITSRRSSVHPAEESLNENNETSGSENRENVIPPSHYIIFNVQLDNPNTTGERLMETLYPDDNIVEKLQEIYPPSWDYNVAVHSLKSTFPQGRVQRVCKVINPFLKGMYELKKAEYQCRNGAVKEITLYHTTSQYKANDII</sequence>
<proteinExistence type="predicted"/>
<reference evidence="3" key="1">
    <citation type="submission" date="2015-12" db="EMBL/GenBank/DDBJ databases">
        <title>De novo transcriptome assembly of four potential Pierce s Disease insect vectors from Arizona vineyards.</title>
        <authorList>
            <person name="Tassone E.E."/>
        </authorList>
    </citation>
    <scope>NUCLEOTIDE SEQUENCE</scope>
</reference>
<organism evidence="3">
    <name type="scientific">Clastoptera arizonana</name>
    <name type="common">Arizona spittle bug</name>
    <dbReference type="NCBI Taxonomy" id="38151"/>
    <lineage>
        <taxon>Eukaryota</taxon>
        <taxon>Metazoa</taxon>
        <taxon>Ecdysozoa</taxon>
        <taxon>Arthropoda</taxon>
        <taxon>Hexapoda</taxon>
        <taxon>Insecta</taxon>
        <taxon>Pterygota</taxon>
        <taxon>Neoptera</taxon>
        <taxon>Paraneoptera</taxon>
        <taxon>Hemiptera</taxon>
        <taxon>Auchenorrhyncha</taxon>
        <taxon>Cercopoidea</taxon>
        <taxon>Clastopteridae</taxon>
        <taxon>Clastoptera</taxon>
    </lineage>
</organism>
<dbReference type="EMBL" id="GEDC01031640">
    <property type="protein sequence ID" value="JAS05658.1"/>
    <property type="molecule type" value="Transcribed_RNA"/>
</dbReference>
<dbReference type="AlphaFoldDB" id="A0A1B6C4D4"/>
<evidence type="ECO:0000313" key="3">
    <source>
        <dbReference type="EMBL" id="JAS08361.1"/>
    </source>
</evidence>
<protein>
    <submittedName>
        <fullName evidence="3">Uncharacterized protein</fullName>
    </submittedName>
</protein>
<feature type="non-terminal residue" evidence="3">
    <location>
        <position position="143"/>
    </location>
</feature>
<accession>A0A1B6C4D4</accession>
<name>A0A1B6C4D4_9HEMI</name>
<evidence type="ECO:0000256" key="1">
    <source>
        <dbReference type="SAM" id="MobiDB-lite"/>
    </source>
</evidence>
<dbReference type="EMBL" id="GEDC01028937">
    <property type="protein sequence ID" value="JAS08361.1"/>
    <property type="molecule type" value="Transcribed_RNA"/>
</dbReference>